<dbReference type="AlphaFoldDB" id="A0A427AQJ0"/>
<dbReference type="Proteomes" id="UP000287651">
    <property type="component" value="Unassembled WGS sequence"/>
</dbReference>
<feature type="non-terminal residue" evidence="2">
    <location>
        <position position="1"/>
    </location>
</feature>
<keyword evidence="1" id="KW-1133">Transmembrane helix</keyword>
<evidence type="ECO:0000313" key="2">
    <source>
        <dbReference type="EMBL" id="RRT78504.1"/>
    </source>
</evidence>
<organism evidence="2 3">
    <name type="scientific">Ensete ventricosum</name>
    <name type="common">Abyssinian banana</name>
    <name type="synonym">Musa ensete</name>
    <dbReference type="NCBI Taxonomy" id="4639"/>
    <lineage>
        <taxon>Eukaryota</taxon>
        <taxon>Viridiplantae</taxon>
        <taxon>Streptophyta</taxon>
        <taxon>Embryophyta</taxon>
        <taxon>Tracheophyta</taxon>
        <taxon>Spermatophyta</taxon>
        <taxon>Magnoliopsida</taxon>
        <taxon>Liliopsida</taxon>
        <taxon>Zingiberales</taxon>
        <taxon>Musaceae</taxon>
        <taxon>Ensete</taxon>
    </lineage>
</organism>
<proteinExistence type="predicted"/>
<feature type="transmembrane region" description="Helical" evidence="1">
    <location>
        <begin position="179"/>
        <end position="203"/>
    </location>
</feature>
<keyword evidence="1" id="KW-0472">Membrane</keyword>
<accession>A0A427AQJ0</accession>
<dbReference type="EMBL" id="AMZH03001660">
    <property type="protein sequence ID" value="RRT78504.1"/>
    <property type="molecule type" value="Genomic_DNA"/>
</dbReference>
<gene>
    <name evidence="2" type="ORF">B296_00009059</name>
</gene>
<comment type="caution">
    <text evidence="2">The sequence shown here is derived from an EMBL/GenBank/DDBJ whole genome shotgun (WGS) entry which is preliminary data.</text>
</comment>
<evidence type="ECO:0000256" key="1">
    <source>
        <dbReference type="SAM" id="Phobius"/>
    </source>
</evidence>
<sequence length="255" mass="27910">RVWKKLMELHSRVALAYISWLLLIQFTSCASFSGYITKFGSLLLVTEDTRDQPATVKWTCVCAAGPIAASNYTPASNCLESCGCTPGITLISYLDFLHGFSCIKSITKSTFLMILTGGSDRSTWNCSCATLGPQVPGNIHDTTCFTTCNCTSGNFLSSTKLYPTGTSVAAKKHLSNRGVLVILLLCVVLATIALLATASYCFYYKDRLSMRQVQISSEKDLSWNSTINLISHRSASFPQYRNKISPFFKPISGIV</sequence>
<reference evidence="2 3" key="1">
    <citation type="journal article" date="2014" name="Agronomy (Basel)">
        <title>A Draft Genome Sequence for Ensete ventricosum, the Drought-Tolerant Tree Against Hunger.</title>
        <authorList>
            <person name="Harrison J."/>
            <person name="Moore K.A."/>
            <person name="Paszkiewicz K."/>
            <person name="Jones T."/>
            <person name="Grant M."/>
            <person name="Ambacheew D."/>
            <person name="Muzemil S."/>
            <person name="Studholme D.J."/>
        </authorList>
    </citation>
    <scope>NUCLEOTIDE SEQUENCE [LARGE SCALE GENOMIC DNA]</scope>
</reference>
<protein>
    <submittedName>
        <fullName evidence="2">Uncharacterized protein</fullName>
    </submittedName>
</protein>
<keyword evidence="1" id="KW-0812">Transmembrane</keyword>
<evidence type="ECO:0000313" key="3">
    <source>
        <dbReference type="Proteomes" id="UP000287651"/>
    </source>
</evidence>
<name>A0A427AQJ0_ENSVE</name>